<dbReference type="PANTHER" id="PTHR47679">
    <property type="entry name" value="PROTEIN TORNADO 1"/>
    <property type="match status" value="1"/>
</dbReference>
<gene>
    <name evidence="1" type="ORF">CSSPJE1EN1_LOCUS14583</name>
</gene>
<dbReference type="Gene3D" id="3.80.10.10">
    <property type="entry name" value="Ribonuclease Inhibitor"/>
    <property type="match status" value="2"/>
</dbReference>
<sequence length="828" mass="93253">MAEVSHGTGDQTLEDGGLEELCAILKAGGFRYLAFHGPREKCQDRWTVHFGRRSMHIPCGPEVEYTDLMQAIGECTNLKSICMEQDFSLCNDVLCVQLCKALCKNHSVSNLIMDLTVDGSQDCQPNFDILLDQVVVMLESNVDLKIFDFNFNSLHAPTFWHSDGFANALERNCTLERFDMVLTHLPSEQELQRLVRPLVADGNGEQENSTLDKLVLTVTWRADEESLTVAANVLAKMLEKNSSLKELSLGAKDSRYSMDSFAEALETNHTLEHLELAGTFLNLQRLLQPLTGDANGQQSNATLLKLSLHRSTFVKQDDMQFHTSIVDPLTKMLQSNSSLKELNLSATEGFTESDVCALIKSLERNHSLEVLNFAFCDGVSGSVFPAIMDMLVVNKTLRDIRLESTALEREGKSEVVQQELRRNAVYMSLLKELPVAKATSARVFLCGYPYAGKTTLRKGLVRCLAHGSTFSKIYVTPIMDFLSKLKEGLQQTQRTRGIEIHKIDVSAQAQGIVKDLKKKFAKVVDVAPKPITIDSHSSQSARLVVKLIQENVQDLLNTLPPVYKVSLHNKFLGPDNRMTADYTFKENAIFILYDGIEIVVEFNNDVSSHIDVLVHSNHKSYDQALDIVHERIMKHIQTLRGAFDGCQGIILLEGIVRKECVEHRLSFKSRLDQAILVEDLKKRILANGSNWQSWQHTWGEVNLEKKLNASFEIAIKMMGSEERDDVWQRLSPEFKSHELNQNMIITESKFDHHQRAFAPTSIEDAIQAVHKDVKAIGNDVDALLKCQMRKVPRFYLFTTEGFKQTLVAKLGQGIKVVQLHLLCECRMG</sequence>
<evidence type="ECO:0000313" key="2">
    <source>
        <dbReference type="Proteomes" id="UP001497444"/>
    </source>
</evidence>
<organism evidence="1 2">
    <name type="scientific">Sphagnum jensenii</name>
    <dbReference type="NCBI Taxonomy" id="128206"/>
    <lineage>
        <taxon>Eukaryota</taxon>
        <taxon>Viridiplantae</taxon>
        <taxon>Streptophyta</taxon>
        <taxon>Embryophyta</taxon>
        <taxon>Bryophyta</taxon>
        <taxon>Sphagnophytina</taxon>
        <taxon>Sphagnopsida</taxon>
        <taxon>Sphagnales</taxon>
        <taxon>Sphagnaceae</taxon>
        <taxon>Sphagnum</taxon>
    </lineage>
</organism>
<proteinExistence type="predicted"/>
<dbReference type="SUPFAM" id="SSF52047">
    <property type="entry name" value="RNI-like"/>
    <property type="match status" value="1"/>
</dbReference>
<dbReference type="EMBL" id="OZ020097">
    <property type="protein sequence ID" value="CAK9269105.1"/>
    <property type="molecule type" value="Genomic_DNA"/>
</dbReference>
<protein>
    <submittedName>
        <fullName evidence="1">Uncharacterized protein</fullName>
    </submittedName>
</protein>
<dbReference type="PANTHER" id="PTHR47679:SF1">
    <property type="entry name" value="PROTEIN TORNADO 1"/>
    <property type="match status" value="1"/>
</dbReference>
<keyword evidence="2" id="KW-1185">Reference proteome</keyword>
<dbReference type="InterPro" id="IPR032675">
    <property type="entry name" value="LRR_dom_sf"/>
</dbReference>
<dbReference type="Proteomes" id="UP001497444">
    <property type="component" value="Chromosome 2"/>
</dbReference>
<reference evidence="1 2" key="1">
    <citation type="submission" date="2024-02" db="EMBL/GenBank/DDBJ databases">
        <authorList>
            <consortium name="ELIXIR-Norway"/>
            <consortium name="Elixir Norway"/>
        </authorList>
    </citation>
    <scope>NUCLEOTIDE SEQUENCE [LARGE SCALE GENOMIC DNA]</scope>
</reference>
<evidence type="ECO:0000313" key="1">
    <source>
        <dbReference type="EMBL" id="CAK9269105.1"/>
    </source>
</evidence>
<name>A0ABP0WQH5_9BRYO</name>
<accession>A0ABP0WQH5</accession>